<dbReference type="InterPro" id="IPR019658">
    <property type="entry name" value="DUF2515"/>
</dbReference>
<name>A0A0F9M2P5_9ZZZZ</name>
<dbReference type="Pfam" id="PF10720">
    <property type="entry name" value="DUF2515"/>
    <property type="match status" value="1"/>
</dbReference>
<dbReference type="AlphaFoldDB" id="A0A0F9M2P5"/>
<sequence>MSICPITTFTTNNQASSVHEAALECDQLWSMGQEEAIHRLSVEKRSFLFGAAKQELVADFGARAARIAATYARFYLEQEESGKPHLKGRFYWMGLAAFASKQVKCGLDFIPSEPYLTLATPLLAQPPLRIGKNALGKGNLWLFQDIFVWHWFYSKYPEQFDECASERNARTCAPQVQVNIDSLPWAGEALLTINNFQVTAEISKAFKLIQKLEGMPDSPLRRSVQLESLMDIADHEQRKILQPLIYEDYAFRLVLDVQAIAEGLPFVPLRVAAFSTACDIKKPELRVQMTEGNLYEEDDRMTFITKIGMQYHKMMGEQRKYMEEAILTMSFWGNLA</sequence>
<gene>
    <name evidence="1" type="ORF">LCGC14_1142460</name>
</gene>
<comment type="caution">
    <text evidence="1">The sequence shown here is derived from an EMBL/GenBank/DDBJ whole genome shotgun (WGS) entry which is preliminary data.</text>
</comment>
<organism evidence="1">
    <name type="scientific">marine sediment metagenome</name>
    <dbReference type="NCBI Taxonomy" id="412755"/>
    <lineage>
        <taxon>unclassified sequences</taxon>
        <taxon>metagenomes</taxon>
        <taxon>ecological metagenomes</taxon>
    </lineage>
</organism>
<reference evidence="1" key="1">
    <citation type="journal article" date="2015" name="Nature">
        <title>Complex archaea that bridge the gap between prokaryotes and eukaryotes.</title>
        <authorList>
            <person name="Spang A."/>
            <person name="Saw J.H."/>
            <person name="Jorgensen S.L."/>
            <person name="Zaremba-Niedzwiedzka K."/>
            <person name="Martijn J."/>
            <person name="Lind A.E."/>
            <person name="van Eijk R."/>
            <person name="Schleper C."/>
            <person name="Guy L."/>
            <person name="Ettema T.J."/>
        </authorList>
    </citation>
    <scope>NUCLEOTIDE SEQUENCE</scope>
</reference>
<accession>A0A0F9M2P5</accession>
<evidence type="ECO:0000313" key="1">
    <source>
        <dbReference type="EMBL" id="KKM99973.1"/>
    </source>
</evidence>
<protein>
    <submittedName>
        <fullName evidence="1">Uncharacterized protein</fullName>
    </submittedName>
</protein>
<dbReference type="EMBL" id="LAZR01005436">
    <property type="protein sequence ID" value="KKM99973.1"/>
    <property type="molecule type" value="Genomic_DNA"/>
</dbReference>
<proteinExistence type="predicted"/>